<reference evidence="1 2" key="1">
    <citation type="journal article" date="2022" name="DNA Res.">
        <title>Chromosomal-level genome assembly of the orchid tree Bauhinia variegata (Leguminosae; Cercidoideae) supports the allotetraploid origin hypothesis of Bauhinia.</title>
        <authorList>
            <person name="Zhong Y."/>
            <person name="Chen Y."/>
            <person name="Zheng D."/>
            <person name="Pang J."/>
            <person name="Liu Y."/>
            <person name="Luo S."/>
            <person name="Meng S."/>
            <person name="Qian L."/>
            <person name="Wei D."/>
            <person name="Dai S."/>
            <person name="Zhou R."/>
        </authorList>
    </citation>
    <scope>NUCLEOTIDE SEQUENCE [LARGE SCALE GENOMIC DNA]</scope>
    <source>
        <strain evidence="1">BV-YZ2020</strain>
    </source>
</reference>
<accession>A0ACB9Q3E7</accession>
<gene>
    <name evidence="1" type="ORF">L6164_003380</name>
</gene>
<dbReference type="EMBL" id="CM039427">
    <property type="protein sequence ID" value="KAI4354527.1"/>
    <property type="molecule type" value="Genomic_DNA"/>
</dbReference>
<evidence type="ECO:0000313" key="1">
    <source>
        <dbReference type="EMBL" id="KAI4354527.1"/>
    </source>
</evidence>
<organism evidence="1 2">
    <name type="scientific">Bauhinia variegata</name>
    <name type="common">Purple orchid tree</name>
    <name type="synonym">Phanera variegata</name>
    <dbReference type="NCBI Taxonomy" id="167791"/>
    <lineage>
        <taxon>Eukaryota</taxon>
        <taxon>Viridiplantae</taxon>
        <taxon>Streptophyta</taxon>
        <taxon>Embryophyta</taxon>
        <taxon>Tracheophyta</taxon>
        <taxon>Spermatophyta</taxon>
        <taxon>Magnoliopsida</taxon>
        <taxon>eudicotyledons</taxon>
        <taxon>Gunneridae</taxon>
        <taxon>Pentapetalae</taxon>
        <taxon>rosids</taxon>
        <taxon>fabids</taxon>
        <taxon>Fabales</taxon>
        <taxon>Fabaceae</taxon>
        <taxon>Cercidoideae</taxon>
        <taxon>Cercideae</taxon>
        <taxon>Bauhiniinae</taxon>
        <taxon>Bauhinia</taxon>
    </lineage>
</organism>
<evidence type="ECO:0000313" key="2">
    <source>
        <dbReference type="Proteomes" id="UP000828941"/>
    </source>
</evidence>
<proteinExistence type="predicted"/>
<dbReference type="Proteomes" id="UP000828941">
    <property type="component" value="Chromosome 2"/>
</dbReference>
<keyword evidence="2" id="KW-1185">Reference proteome</keyword>
<protein>
    <submittedName>
        <fullName evidence="1">Uncharacterized protein</fullName>
    </submittedName>
</protein>
<sequence length="238" mass="25996">MKLDEDLGRRDCDETFLMDDEESQAVVEHLDDDTDSDSASSFSRKLSSNVDAAWPQSYRQSMDMLTSVTPSPFSFSWKTGSMGASGFLSTAFKRAPIGQSESASLINPLIPNTNSIKQEEPTLVQQRFSSCSKFSHSELPPARQQCSFAQSVLNGINMLCGLGLLSMPYAVKEGGWLSLTMLLMFAIMCCYTGVLMRRCLESSPGLETYPDIGYAAFGSVGRLVITGSIIGFMGCLTY</sequence>
<name>A0ACB9Q3E7_BAUVA</name>
<comment type="caution">
    <text evidence="1">The sequence shown here is derived from an EMBL/GenBank/DDBJ whole genome shotgun (WGS) entry which is preliminary data.</text>
</comment>